<dbReference type="RefSeq" id="WP_245537471.1">
    <property type="nucleotide sequence ID" value="NZ_CP110509.1"/>
</dbReference>
<evidence type="ECO:0000256" key="3">
    <source>
        <dbReference type="ARBA" id="ARBA00023125"/>
    </source>
</evidence>
<reference evidence="9" key="1">
    <citation type="submission" date="2022-10" db="EMBL/GenBank/DDBJ databases">
        <title>Streptococcus didelphis as causative of fatal infections in opossums (Didelphis albiventris).</title>
        <authorList>
            <person name="Breyer G.M."/>
            <person name="Da Silva M.E.R.J."/>
            <person name="Siqueira F.M."/>
        </authorList>
    </citation>
    <scope>NUCLEOTIDE SEQUENCE [LARGE SCALE GENOMIC DNA]</scope>
    <source>
        <strain evidence="9">LBVP101/21</strain>
    </source>
</reference>
<feature type="domain" description="Core-binding (CB)" evidence="7">
    <location>
        <begin position="1"/>
        <end position="74"/>
    </location>
</feature>
<name>A0ABY9LIA7_9STRE</name>
<comment type="subcellular location">
    <subcellularLocation>
        <location evidence="5">Cytoplasm</location>
    </subcellularLocation>
</comment>
<accession>A0ABY9LIA7</accession>
<evidence type="ECO:0000259" key="7">
    <source>
        <dbReference type="PROSITE" id="PS51900"/>
    </source>
</evidence>
<dbReference type="Gene3D" id="1.10.443.10">
    <property type="entry name" value="Intergrase catalytic core"/>
    <property type="match status" value="1"/>
</dbReference>
<dbReference type="Gene3D" id="1.10.150.130">
    <property type="match status" value="1"/>
</dbReference>
<gene>
    <name evidence="8" type="primary">xerD</name>
    <name evidence="8" type="ORF">N1496_03155</name>
</gene>
<dbReference type="PROSITE" id="PS51898">
    <property type="entry name" value="TYR_RECOMBINASE"/>
    <property type="match status" value="1"/>
</dbReference>
<keyword evidence="1 5" id="KW-0963">Cytoplasm</keyword>
<organism evidence="8 9">
    <name type="scientific">Streptococcus didelphis</name>
    <dbReference type="NCBI Taxonomy" id="102886"/>
    <lineage>
        <taxon>Bacteria</taxon>
        <taxon>Bacillati</taxon>
        <taxon>Bacillota</taxon>
        <taxon>Bacilli</taxon>
        <taxon>Lactobacillales</taxon>
        <taxon>Streptococcaceae</taxon>
        <taxon>Streptococcus</taxon>
    </lineage>
</organism>
<dbReference type="InterPro" id="IPR013762">
    <property type="entry name" value="Integrase-like_cat_sf"/>
</dbReference>
<keyword evidence="4 5" id="KW-0233">DNA recombination</keyword>
<dbReference type="Proteomes" id="UP001238096">
    <property type="component" value="Chromosome"/>
</dbReference>
<evidence type="ECO:0000256" key="1">
    <source>
        <dbReference type="ARBA" id="ARBA00022490"/>
    </source>
</evidence>
<dbReference type="SUPFAM" id="SSF56349">
    <property type="entry name" value="DNA breaking-rejoining enzymes"/>
    <property type="match status" value="1"/>
</dbReference>
<dbReference type="Pfam" id="PF00589">
    <property type="entry name" value="Phage_integrase"/>
    <property type="match status" value="1"/>
</dbReference>
<dbReference type="InterPro" id="IPR011010">
    <property type="entry name" value="DNA_brk_join_enz"/>
</dbReference>
<keyword evidence="3 5" id="KW-0238">DNA-binding</keyword>
<evidence type="ECO:0000256" key="4">
    <source>
        <dbReference type="ARBA" id="ARBA00023172"/>
    </source>
</evidence>
<dbReference type="InterPro" id="IPR010998">
    <property type="entry name" value="Integrase_recombinase_N"/>
</dbReference>
<feature type="domain" description="Tyr recombinase" evidence="6">
    <location>
        <begin position="90"/>
        <end position="250"/>
    </location>
</feature>
<dbReference type="NCBIfam" id="NF002685">
    <property type="entry name" value="PRK02436.1"/>
    <property type="match status" value="1"/>
</dbReference>
<evidence type="ECO:0000313" key="8">
    <source>
        <dbReference type="EMBL" id="WMB28563.1"/>
    </source>
</evidence>
<comment type="function">
    <text evidence="5">Putative tyrosine recombinase. Not involved in the cutting and rejoining of the recombining DNA molecules on dif(SL) site.</text>
</comment>
<evidence type="ECO:0000313" key="9">
    <source>
        <dbReference type="Proteomes" id="UP001238096"/>
    </source>
</evidence>
<dbReference type="PROSITE" id="PS51900">
    <property type="entry name" value="CB"/>
    <property type="match status" value="1"/>
</dbReference>
<dbReference type="EMBL" id="CP110509">
    <property type="protein sequence ID" value="WMB28563.1"/>
    <property type="molecule type" value="Genomic_DNA"/>
</dbReference>
<sequence>MMINDLVEAFLKQKKLSQNTQKSYRYDLLQFISLIEGHLSQARLAIYKQHINGLSLAAKKRKYSTINQFLLYLYQVNYSQAYYQLGDKIRLPQSQLQKDLELLDKDLFYKESQYKEGQLIALLIFELGLRPNELAAIRLVDLDLSFRILQVNDGHKIRILKLPKRLLPFIEARMQAGTYLFDNKGKPLSRQWFFNHLKTYLNSLGLEKMTAQKLREQYILSQKAEGKTIMELSQQLGLNSPITLEKYFKA</sequence>
<keyword evidence="9" id="KW-1185">Reference proteome</keyword>
<evidence type="ECO:0000259" key="6">
    <source>
        <dbReference type="PROSITE" id="PS51898"/>
    </source>
</evidence>
<dbReference type="InterPro" id="IPR002104">
    <property type="entry name" value="Integrase_catalytic"/>
</dbReference>
<proteinExistence type="inferred from homology"/>
<dbReference type="HAMAP" id="MF_01817">
    <property type="entry name" value="Recomb_XerD_like"/>
    <property type="match status" value="1"/>
</dbReference>
<dbReference type="InterPro" id="IPR020876">
    <property type="entry name" value="Tyrosine_recombinase_XerD-like"/>
</dbReference>
<evidence type="ECO:0000256" key="5">
    <source>
        <dbReference type="HAMAP-Rule" id="MF_01817"/>
    </source>
</evidence>
<feature type="active site" description="O-(3'-phospho-DNA)-tyrosine intermediate" evidence="5">
    <location>
        <position position="247"/>
    </location>
</feature>
<protein>
    <recommendedName>
        <fullName evidence="5">Tyrosine recombinase XerD-like</fullName>
    </recommendedName>
</protein>
<dbReference type="InterPro" id="IPR044068">
    <property type="entry name" value="CB"/>
</dbReference>
<evidence type="ECO:0000256" key="2">
    <source>
        <dbReference type="ARBA" id="ARBA00022908"/>
    </source>
</evidence>
<comment type="similarity">
    <text evidence="5">Belongs to the 'phage' integrase family. XerD-like subfamily.</text>
</comment>
<keyword evidence="2 5" id="KW-0229">DNA integration</keyword>